<accession>A0A919N444</accession>
<dbReference type="RefSeq" id="WP_203677706.1">
    <property type="nucleotide sequence ID" value="NZ_BOMW01000015.1"/>
</dbReference>
<protein>
    <submittedName>
        <fullName evidence="2">Uncharacterized protein</fullName>
    </submittedName>
</protein>
<evidence type="ECO:0000313" key="3">
    <source>
        <dbReference type="Proteomes" id="UP000629619"/>
    </source>
</evidence>
<dbReference type="EMBL" id="BOMW01000015">
    <property type="protein sequence ID" value="GIF04006.1"/>
    <property type="molecule type" value="Genomic_DNA"/>
</dbReference>
<reference evidence="2" key="1">
    <citation type="submission" date="2021-01" db="EMBL/GenBank/DDBJ databases">
        <title>Whole genome shotgun sequence of Actinoplanes siamensis NBRC 109076.</title>
        <authorList>
            <person name="Komaki H."/>
            <person name="Tamura T."/>
        </authorList>
    </citation>
    <scope>NUCLEOTIDE SEQUENCE</scope>
    <source>
        <strain evidence="2">NBRC 109076</strain>
    </source>
</reference>
<keyword evidence="3" id="KW-1185">Reference proteome</keyword>
<gene>
    <name evidence="2" type="ORF">Asi03nite_15440</name>
</gene>
<keyword evidence="1" id="KW-0812">Transmembrane</keyword>
<feature type="transmembrane region" description="Helical" evidence="1">
    <location>
        <begin position="22"/>
        <end position="46"/>
    </location>
</feature>
<keyword evidence="1" id="KW-1133">Transmembrane helix</keyword>
<proteinExistence type="predicted"/>
<name>A0A919N444_9ACTN</name>
<evidence type="ECO:0000256" key="1">
    <source>
        <dbReference type="SAM" id="Phobius"/>
    </source>
</evidence>
<keyword evidence="1" id="KW-0472">Membrane</keyword>
<dbReference type="Proteomes" id="UP000629619">
    <property type="component" value="Unassembled WGS sequence"/>
</dbReference>
<organism evidence="2 3">
    <name type="scientific">Actinoplanes siamensis</name>
    <dbReference type="NCBI Taxonomy" id="1223317"/>
    <lineage>
        <taxon>Bacteria</taxon>
        <taxon>Bacillati</taxon>
        <taxon>Actinomycetota</taxon>
        <taxon>Actinomycetes</taxon>
        <taxon>Micromonosporales</taxon>
        <taxon>Micromonosporaceae</taxon>
        <taxon>Actinoplanes</taxon>
    </lineage>
</organism>
<dbReference type="AlphaFoldDB" id="A0A919N444"/>
<sequence>MTAVGDWLAPAPARPAPSEPRISGLVALVAVLGGVLPILVMAVTWATRPQPVRRESSCADGSGYVVADRPGEKRYEPAVQCNAAGAANRVERAGTGRYRVTFGGIGRDGGLAEITPVTGDDRICTLPEWRPRGHDEQVEVTCFDRAGAAADSGFAVRYRYRGEGALAYLRLGDPGRNSQTIDDPYSHNSARGGVNSADREDIGSYVVYFGRQEGVSGGAAQVVAVGEAPAVCGVQRWSAYPDGRALAVRVRCRDGAGQPLDSRFAVSFAGAGHVVADRPAQARYAPAAGTVVTRIAVGRWRVQTPGRTGSVQVTAYDSAAVCVVGSISDLRIVCRGTSGKPVDTRFVLTTWR</sequence>
<evidence type="ECO:0000313" key="2">
    <source>
        <dbReference type="EMBL" id="GIF04006.1"/>
    </source>
</evidence>
<comment type="caution">
    <text evidence="2">The sequence shown here is derived from an EMBL/GenBank/DDBJ whole genome shotgun (WGS) entry which is preliminary data.</text>
</comment>